<accession>A0A561DX93</accession>
<dbReference type="PANTHER" id="PTHR48050">
    <property type="entry name" value="STEROL 3-BETA-GLUCOSYLTRANSFERASE"/>
    <property type="match status" value="1"/>
</dbReference>
<evidence type="ECO:0000313" key="4">
    <source>
        <dbReference type="Proteomes" id="UP000318297"/>
    </source>
</evidence>
<evidence type="ECO:0000259" key="1">
    <source>
        <dbReference type="Pfam" id="PF03033"/>
    </source>
</evidence>
<dbReference type="PANTHER" id="PTHR48050:SF13">
    <property type="entry name" value="STEROL 3-BETA-GLUCOSYLTRANSFERASE UGT80A2"/>
    <property type="match status" value="1"/>
</dbReference>
<dbReference type="InterPro" id="IPR002213">
    <property type="entry name" value="UDP_glucos_trans"/>
</dbReference>
<dbReference type="Pfam" id="PF06722">
    <property type="entry name" value="EryCIII-like_C"/>
    <property type="match status" value="1"/>
</dbReference>
<proteinExistence type="predicted"/>
<sequence length="435" mass="46500">MQILMPFLGSRGDVSPGVALAIELQRRDHDVVLGVPANLLQLARDSGVDAVEMGPDSRELLRSDLVQRRIKSANPVRKWRALSELGCFGWGELAPQLARYAATTDVIVSCLLGEEVARAIAERYAVAQVALHYYPIRRSESTSVVPPAPVAPRLLQHVADAALERSWRLMTRSGEDAVRSSLHLPPSRTPLPARMIGSGSLEIQAVDPLLFPGLAEEWGSRRPLVGFLDLDDATHERVDRPTATHDTGLGSWLSDGKPCVYWGFGSMPVKDPRATVALIREVSTHLGVRALVAAGWSDLADATEADVRIVDAVDHRTVFPRCAAAVHHGGAGTTAATLRAGIPSFVAWFSADQPLWGRRLAACGVGASAPFRTLTAAKAIEILRPLLQPASRARAAEVAESLIPAERAVAATADLVELAGARHSSTSQGAIFATP</sequence>
<dbReference type="GO" id="GO:0008194">
    <property type="term" value="F:UDP-glycosyltransferase activity"/>
    <property type="evidence" value="ECO:0007669"/>
    <property type="project" value="InterPro"/>
</dbReference>
<dbReference type="SUPFAM" id="SSF53756">
    <property type="entry name" value="UDP-Glycosyltransferase/glycogen phosphorylase"/>
    <property type="match status" value="1"/>
</dbReference>
<gene>
    <name evidence="3" type="ORF">BKA23_3319</name>
</gene>
<keyword evidence="4" id="KW-1185">Reference proteome</keyword>
<evidence type="ECO:0000313" key="3">
    <source>
        <dbReference type="EMBL" id="TWE07952.1"/>
    </source>
</evidence>
<evidence type="ECO:0000259" key="2">
    <source>
        <dbReference type="Pfam" id="PF06722"/>
    </source>
</evidence>
<dbReference type="GO" id="GO:0016758">
    <property type="term" value="F:hexosyltransferase activity"/>
    <property type="evidence" value="ECO:0007669"/>
    <property type="project" value="InterPro"/>
</dbReference>
<dbReference type="AlphaFoldDB" id="A0A561DX93"/>
<dbReference type="GO" id="GO:0005975">
    <property type="term" value="P:carbohydrate metabolic process"/>
    <property type="evidence" value="ECO:0007669"/>
    <property type="project" value="InterPro"/>
</dbReference>
<feature type="domain" description="Glycosyltransferase family 28 N-terminal" evidence="1">
    <location>
        <begin position="7"/>
        <end position="72"/>
    </location>
</feature>
<dbReference type="Gene3D" id="3.40.50.2000">
    <property type="entry name" value="Glycogen Phosphorylase B"/>
    <property type="match status" value="2"/>
</dbReference>
<keyword evidence="3" id="KW-0808">Transferase</keyword>
<feature type="domain" description="Erythromycin biosynthesis protein CIII-like C-terminal" evidence="2">
    <location>
        <begin position="304"/>
        <end position="403"/>
    </location>
</feature>
<dbReference type="Proteomes" id="UP000318297">
    <property type="component" value="Unassembled WGS sequence"/>
</dbReference>
<dbReference type="EMBL" id="VIVQ01000004">
    <property type="protein sequence ID" value="TWE07952.1"/>
    <property type="molecule type" value="Genomic_DNA"/>
</dbReference>
<dbReference type="InterPro" id="IPR050426">
    <property type="entry name" value="Glycosyltransferase_28"/>
</dbReference>
<name>A0A561DX93_9MICO</name>
<dbReference type="FunFam" id="3.40.50.2000:FF:000009">
    <property type="entry name" value="Sterol 3-beta-glucosyltransferase UGT80A2"/>
    <property type="match status" value="1"/>
</dbReference>
<protein>
    <submittedName>
        <fullName evidence="3">UDP:flavonoid glycosyltransferase YjiC (YdhE family)</fullName>
    </submittedName>
</protein>
<dbReference type="Pfam" id="PF03033">
    <property type="entry name" value="Glyco_transf_28"/>
    <property type="match status" value="1"/>
</dbReference>
<dbReference type="InterPro" id="IPR004276">
    <property type="entry name" value="GlycoTrans_28_N"/>
</dbReference>
<comment type="caution">
    <text evidence="3">The sequence shown here is derived from an EMBL/GenBank/DDBJ whole genome shotgun (WGS) entry which is preliminary data.</text>
</comment>
<organism evidence="3 4">
    <name type="scientific">Rudaeicoccus suwonensis</name>
    <dbReference type="NCBI Taxonomy" id="657409"/>
    <lineage>
        <taxon>Bacteria</taxon>
        <taxon>Bacillati</taxon>
        <taxon>Actinomycetota</taxon>
        <taxon>Actinomycetes</taxon>
        <taxon>Micrococcales</taxon>
        <taxon>Dermacoccaceae</taxon>
        <taxon>Rudaeicoccus</taxon>
    </lineage>
</organism>
<dbReference type="GO" id="GO:0033072">
    <property type="term" value="P:vancomycin biosynthetic process"/>
    <property type="evidence" value="ECO:0007669"/>
    <property type="project" value="UniProtKB-ARBA"/>
</dbReference>
<reference evidence="3 4" key="1">
    <citation type="submission" date="2019-06" db="EMBL/GenBank/DDBJ databases">
        <title>Sequencing the genomes of 1000 actinobacteria strains.</title>
        <authorList>
            <person name="Klenk H.-P."/>
        </authorList>
    </citation>
    <scope>NUCLEOTIDE SEQUENCE [LARGE SCALE GENOMIC DNA]</scope>
    <source>
        <strain evidence="3 4">DSM 19560</strain>
    </source>
</reference>
<dbReference type="InterPro" id="IPR010610">
    <property type="entry name" value="EryCIII-like_C"/>
</dbReference>
<dbReference type="RefSeq" id="WP_211841773.1">
    <property type="nucleotide sequence ID" value="NZ_VIVQ01000004.1"/>
</dbReference>
<dbReference type="CDD" id="cd03784">
    <property type="entry name" value="GT1_Gtf-like"/>
    <property type="match status" value="1"/>
</dbReference>